<feature type="signal peptide" evidence="1">
    <location>
        <begin position="1"/>
        <end position="31"/>
    </location>
</feature>
<organism evidence="2 3">
    <name type="scientific">Streptomyces hiroshimensis</name>
    <dbReference type="NCBI Taxonomy" id="66424"/>
    <lineage>
        <taxon>Bacteria</taxon>
        <taxon>Bacillati</taxon>
        <taxon>Actinomycetota</taxon>
        <taxon>Actinomycetes</taxon>
        <taxon>Kitasatosporales</taxon>
        <taxon>Streptomycetaceae</taxon>
        <taxon>Streptomyces</taxon>
    </lineage>
</organism>
<feature type="chain" id="PRO_5045553553" description="Spore coat protein U domain-containing protein" evidence="1">
    <location>
        <begin position="32"/>
        <end position="171"/>
    </location>
</feature>
<comment type="caution">
    <text evidence="2">The sequence shown here is derived from an EMBL/GenBank/DDBJ whole genome shotgun (WGS) entry which is preliminary data.</text>
</comment>
<evidence type="ECO:0008006" key="4">
    <source>
        <dbReference type="Google" id="ProtNLM"/>
    </source>
</evidence>
<name>A0ABQ2Y7R7_9ACTN</name>
<protein>
    <recommendedName>
        <fullName evidence="4">Spore coat protein U domain-containing protein</fullName>
    </recommendedName>
</protein>
<dbReference type="RefSeq" id="WP_190020841.1">
    <property type="nucleotide sequence ID" value="NZ_BMUT01000002.1"/>
</dbReference>
<gene>
    <name evidence="2" type="ORF">GCM10010324_15730</name>
</gene>
<keyword evidence="3" id="KW-1185">Reference proteome</keyword>
<evidence type="ECO:0000313" key="3">
    <source>
        <dbReference type="Proteomes" id="UP000659223"/>
    </source>
</evidence>
<sequence length="171" mass="16818">MFSSATRRVAAAAAAAAGALTLGLGVTTATAADGDTMAAVLSCAGNLTVQVNTSTGVVSGFGNLRCSAAGQPLINSATLQLAGSAAGSGSVVQTRTADRLTYNTGQSTTLNPVTRTFVNFPGRTAEQGSGSTSGGLFHPSRLADSGVGTSSQTGVIRTFSLGVYALSLNVP</sequence>
<proteinExistence type="predicted"/>
<reference evidence="3" key="1">
    <citation type="journal article" date="2019" name="Int. J. Syst. Evol. Microbiol.">
        <title>The Global Catalogue of Microorganisms (GCM) 10K type strain sequencing project: providing services to taxonomists for standard genome sequencing and annotation.</title>
        <authorList>
            <consortium name="The Broad Institute Genomics Platform"/>
            <consortium name="The Broad Institute Genome Sequencing Center for Infectious Disease"/>
            <person name="Wu L."/>
            <person name="Ma J."/>
        </authorList>
    </citation>
    <scope>NUCLEOTIDE SEQUENCE [LARGE SCALE GENOMIC DNA]</scope>
    <source>
        <strain evidence="3">JCM 4586</strain>
    </source>
</reference>
<evidence type="ECO:0000313" key="2">
    <source>
        <dbReference type="EMBL" id="GGX71427.1"/>
    </source>
</evidence>
<accession>A0ABQ2Y7R7</accession>
<keyword evidence="1" id="KW-0732">Signal</keyword>
<evidence type="ECO:0000256" key="1">
    <source>
        <dbReference type="SAM" id="SignalP"/>
    </source>
</evidence>
<dbReference type="Proteomes" id="UP000659223">
    <property type="component" value="Unassembled WGS sequence"/>
</dbReference>
<dbReference type="EMBL" id="BMUT01000002">
    <property type="protein sequence ID" value="GGX71427.1"/>
    <property type="molecule type" value="Genomic_DNA"/>
</dbReference>